<dbReference type="GO" id="GO:0009253">
    <property type="term" value="P:peptidoglycan catabolic process"/>
    <property type="evidence" value="ECO:0007669"/>
    <property type="project" value="InterPro"/>
</dbReference>
<evidence type="ECO:0000313" key="2">
    <source>
        <dbReference type="EMBL" id="MBA4494156.1"/>
    </source>
</evidence>
<protein>
    <submittedName>
        <fullName evidence="2">Cell wall-binding repeat-containing protein</fullName>
    </submittedName>
</protein>
<dbReference type="GO" id="GO:0008745">
    <property type="term" value="F:N-acetylmuramoyl-L-alanine amidase activity"/>
    <property type="evidence" value="ECO:0007669"/>
    <property type="project" value="InterPro"/>
</dbReference>
<dbReference type="AlphaFoldDB" id="A0A7W1WQS0"/>
<organism evidence="2 3">
    <name type="scientific">Paenactinomyces guangxiensis</name>
    <dbReference type="NCBI Taxonomy" id="1490290"/>
    <lineage>
        <taxon>Bacteria</taxon>
        <taxon>Bacillati</taxon>
        <taxon>Bacillota</taxon>
        <taxon>Bacilli</taxon>
        <taxon>Bacillales</taxon>
        <taxon>Thermoactinomycetaceae</taxon>
        <taxon>Paenactinomyces</taxon>
    </lineage>
</organism>
<feature type="domain" description="Peptidoglycan recognition protein family" evidence="1">
    <location>
        <begin position="209"/>
        <end position="370"/>
    </location>
</feature>
<dbReference type="EMBL" id="JACEIQ010000005">
    <property type="protein sequence ID" value="MBA4494156.1"/>
    <property type="molecule type" value="Genomic_DNA"/>
</dbReference>
<dbReference type="Gene3D" id="3.40.50.12090">
    <property type="match status" value="2"/>
</dbReference>
<name>A0A7W1WQS0_9BACL</name>
<evidence type="ECO:0000259" key="1">
    <source>
        <dbReference type="SMART" id="SM00701"/>
    </source>
</evidence>
<dbReference type="GO" id="GO:0008270">
    <property type="term" value="F:zinc ion binding"/>
    <property type="evidence" value="ECO:0007669"/>
    <property type="project" value="InterPro"/>
</dbReference>
<dbReference type="Pfam" id="PF01510">
    <property type="entry name" value="Amidase_2"/>
    <property type="match status" value="1"/>
</dbReference>
<dbReference type="InterPro" id="IPR051922">
    <property type="entry name" value="Bact_Sporulation_Assoc"/>
</dbReference>
<dbReference type="PANTHER" id="PTHR30032">
    <property type="entry name" value="N-ACETYLMURAMOYL-L-ALANINE AMIDASE-RELATED"/>
    <property type="match status" value="1"/>
</dbReference>
<dbReference type="InterPro" id="IPR006619">
    <property type="entry name" value="PGRP_domain_met/bac"/>
</dbReference>
<gene>
    <name evidence="2" type="ORF">H1191_07540</name>
</gene>
<keyword evidence="3" id="KW-1185">Reference proteome</keyword>
<dbReference type="PANTHER" id="PTHR30032:SF8">
    <property type="entry name" value="GERMINATION-SPECIFIC N-ACETYLMURAMOYL-L-ALANINE AMIDASE"/>
    <property type="match status" value="1"/>
</dbReference>
<dbReference type="SUPFAM" id="SSF55846">
    <property type="entry name" value="N-acetylmuramoyl-L-alanine amidase-like"/>
    <property type="match status" value="1"/>
</dbReference>
<dbReference type="SMART" id="SM00701">
    <property type="entry name" value="PGRP"/>
    <property type="match status" value="1"/>
</dbReference>
<evidence type="ECO:0000313" key="3">
    <source>
        <dbReference type="Proteomes" id="UP000535491"/>
    </source>
</evidence>
<dbReference type="Gene3D" id="3.40.80.10">
    <property type="entry name" value="Peptidoglycan recognition protein-like"/>
    <property type="match status" value="1"/>
</dbReference>
<comment type="caution">
    <text evidence="2">The sequence shown here is derived from an EMBL/GenBank/DDBJ whole genome shotgun (WGS) entry which is preliminary data.</text>
</comment>
<dbReference type="InterPro" id="IPR036505">
    <property type="entry name" value="Amidase/PGRP_sf"/>
</dbReference>
<reference evidence="2 3" key="1">
    <citation type="submission" date="2020-07" db="EMBL/GenBank/DDBJ databases">
        <authorList>
            <person name="Feng H."/>
        </authorList>
    </citation>
    <scope>NUCLEOTIDE SEQUENCE [LARGE SCALE GENOMIC DNA]</scope>
    <source>
        <strain evidence="3">s-10</strain>
    </source>
</reference>
<accession>A0A7W1WQS0</accession>
<dbReference type="Pfam" id="PF04122">
    <property type="entry name" value="CW_binding_2"/>
    <property type="match status" value="3"/>
</dbReference>
<proteinExistence type="predicted"/>
<dbReference type="CDD" id="cd06583">
    <property type="entry name" value="PGRP"/>
    <property type="match status" value="1"/>
</dbReference>
<dbReference type="InterPro" id="IPR007253">
    <property type="entry name" value="Cell_wall-bd_2"/>
</dbReference>
<dbReference type="RefSeq" id="WP_181751391.1">
    <property type="nucleotide sequence ID" value="NZ_JACEIQ010000005.1"/>
</dbReference>
<sequence>MSFKGKAGLIIAAGVAAAAVFSLPIVPSSWAKATVVKPMTGLVRHQLQEDYQGTPQNIRFQNEAKQAVLTVDANEEGYFTSKAIKSRFPFNYFAVEWRNRSANKKEARKLIKVEVRTSVDGKKWTAWQAAEPDEFSHPGQEEVYSNLVFADRANYVQYRVELEGKAKVQPRVKDIRIFFVNSRDGKKVEEKKSVWETLFDSAEAAVNKPNVVSRANWGADESLRYDSNNQEVWPREYRTVTHMVVHHSATSNSDTDYESTIRAIYAFHAKPKDQGGRGWGDIAYNALIAPNGTIYEGRKGKDGDILTEGVVGGHAYSFNYGTFGVSMIGNYNEKPLASQARASLVKLLAYEAGYWNIDPTAKKDFVRNYEYNDPNVPKVDYNLPTLTGHGLLPRASTSCPGAYIKPELQNGNLAADVKQAMQTSENVKRLDGANRFAVSANVSKEIDSLGSASDTVVIARGDLYTDALSGGPLAGKTDSPILLTSTSSLPMEIKEEITRRKPAKAIILGGTGSVSTDVESQLKSLGVNTVERIDGPNRFAVSASVAEKVMTESTNDTAIIASGLTFPDALSVSGVAGKNGMPILLVSTDKIPAEIQSFIDKHPEITKYVIVGGPATVSDTVKTSLANSGKSVTRISGANRFEVGVNIANYFNLNPATTVFARGDNFADALSGGPLASATGAPILLTPSTRLDSSVESYLQTHQAKLDKAYILGGVYSVSPEVEYKISSYVQ</sequence>
<dbReference type="Proteomes" id="UP000535491">
    <property type="component" value="Unassembled WGS sequence"/>
</dbReference>
<dbReference type="InterPro" id="IPR002502">
    <property type="entry name" value="Amidase_domain"/>
</dbReference>